<dbReference type="AlphaFoldDB" id="A0A1I0HF65"/>
<dbReference type="Proteomes" id="UP000198697">
    <property type="component" value="Unassembled WGS sequence"/>
</dbReference>
<evidence type="ECO:0000256" key="1">
    <source>
        <dbReference type="SAM" id="Phobius"/>
    </source>
</evidence>
<feature type="transmembrane region" description="Helical" evidence="1">
    <location>
        <begin position="29"/>
        <end position="46"/>
    </location>
</feature>
<gene>
    <name evidence="2" type="ORF">SAMN04487998_2874</name>
</gene>
<dbReference type="STRING" id="82805.SAMN04487998_2874"/>
<proteinExistence type="predicted"/>
<keyword evidence="1" id="KW-1133">Transmembrane helix</keyword>
<keyword evidence="1" id="KW-0812">Transmembrane</keyword>
<name>A0A1I0HF65_9BACT</name>
<evidence type="ECO:0000313" key="2">
    <source>
        <dbReference type="EMBL" id="SET81655.1"/>
    </source>
</evidence>
<keyword evidence="1" id="KW-0472">Membrane</keyword>
<sequence length="120" mass="12041">MLSSAAVHAQTPAADSAQAVQNLFKQRRTGGAVFTAIGVGATGAIIRGASSGDSGGNAGGAIVSALALGGVPLGVGIGKTVRFSKTREAEIVAGYSAGKPIPRDIRRRLKSRHFTPQQGS</sequence>
<dbReference type="EMBL" id="FOHS01000003">
    <property type="protein sequence ID" value="SET81655.1"/>
    <property type="molecule type" value="Genomic_DNA"/>
</dbReference>
<organism evidence="2 3">
    <name type="scientific">Hymenobacter actinosclerus</name>
    <dbReference type="NCBI Taxonomy" id="82805"/>
    <lineage>
        <taxon>Bacteria</taxon>
        <taxon>Pseudomonadati</taxon>
        <taxon>Bacteroidota</taxon>
        <taxon>Cytophagia</taxon>
        <taxon>Cytophagales</taxon>
        <taxon>Hymenobacteraceae</taxon>
        <taxon>Hymenobacter</taxon>
    </lineage>
</organism>
<evidence type="ECO:0000313" key="3">
    <source>
        <dbReference type="Proteomes" id="UP000198697"/>
    </source>
</evidence>
<feature type="transmembrane region" description="Helical" evidence="1">
    <location>
        <begin position="58"/>
        <end position="77"/>
    </location>
</feature>
<accession>A0A1I0HF65</accession>
<reference evidence="3" key="1">
    <citation type="submission" date="2016-10" db="EMBL/GenBank/DDBJ databases">
        <authorList>
            <person name="Varghese N."/>
            <person name="Submissions S."/>
        </authorList>
    </citation>
    <scope>NUCLEOTIDE SEQUENCE [LARGE SCALE GENOMIC DNA]</scope>
    <source>
        <strain evidence="3">DSM 15310</strain>
    </source>
</reference>
<protein>
    <submittedName>
        <fullName evidence="2">Uncharacterized protein</fullName>
    </submittedName>
</protein>
<keyword evidence="3" id="KW-1185">Reference proteome</keyword>